<dbReference type="Pfam" id="PF04264">
    <property type="entry name" value="YceI"/>
    <property type="match status" value="1"/>
</dbReference>
<protein>
    <submittedName>
        <fullName evidence="3">YceI family protein</fullName>
    </submittedName>
</protein>
<dbReference type="Gene3D" id="2.40.128.110">
    <property type="entry name" value="Lipid/polyisoprenoid-binding, YceI-like"/>
    <property type="match status" value="1"/>
</dbReference>
<name>A0ABZ1CG29_9PROT</name>
<dbReference type="InterPro" id="IPR007372">
    <property type="entry name" value="Lipid/polyisoprenoid-bd_YceI"/>
</dbReference>
<feature type="domain" description="Lipid/polyisoprenoid-binding YceI-like" evidence="2">
    <location>
        <begin position="22"/>
        <end position="184"/>
    </location>
</feature>
<feature type="chain" id="PRO_5046212965" evidence="1">
    <location>
        <begin position="19"/>
        <end position="199"/>
    </location>
</feature>
<dbReference type="EMBL" id="CP141769">
    <property type="protein sequence ID" value="WRS37988.1"/>
    <property type="molecule type" value="Genomic_DNA"/>
</dbReference>
<evidence type="ECO:0000259" key="2">
    <source>
        <dbReference type="SMART" id="SM00867"/>
    </source>
</evidence>
<accession>A0ABZ1CG29</accession>
<evidence type="ECO:0000313" key="3">
    <source>
        <dbReference type="EMBL" id="WRS37988.1"/>
    </source>
</evidence>
<feature type="signal peptide" evidence="1">
    <location>
        <begin position="1"/>
        <end position="18"/>
    </location>
</feature>
<keyword evidence="4" id="KW-1185">Reference proteome</keyword>
<dbReference type="SUPFAM" id="SSF101874">
    <property type="entry name" value="YceI-like"/>
    <property type="match status" value="1"/>
</dbReference>
<evidence type="ECO:0000313" key="4">
    <source>
        <dbReference type="Proteomes" id="UP001334732"/>
    </source>
</evidence>
<sequence>MKRFVMSTALLACAAAQAAPETYVIDGSRTASEFSYRYLGGATQTNRFERVSGTVVFDRAEGSGRAEVTIDATSVNTGQPLLDAQMQAADFFDTANYPVITFRSTKMTLNGDRSSLAGDLTIKGVTRPVTLAVSRFQCMQDPAVQAEACGAQATVTIRRSDFNMGKYPLLVSNDITLHLAFKAVRAHSYLQVASRDPMR</sequence>
<dbReference type="PANTHER" id="PTHR34406:SF1">
    <property type="entry name" value="PROTEIN YCEI"/>
    <property type="match status" value="1"/>
</dbReference>
<dbReference type="PANTHER" id="PTHR34406">
    <property type="entry name" value="PROTEIN YCEI"/>
    <property type="match status" value="1"/>
</dbReference>
<keyword evidence="1" id="KW-0732">Signal</keyword>
<dbReference type="Proteomes" id="UP001334732">
    <property type="component" value="Chromosome"/>
</dbReference>
<dbReference type="InterPro" id="IPR036761">
    <property type="entry name" value="TTHA0802/YceI-like_sf"/>
</dbReference>
<organism evidence="3 4">
    <name type="scientific">Thiobacillus sedimenti</name>
    <dbReference type="NCBI Taxonomy" id="3110231"/>
    <lineage>
        <taxon>Bacteria</taxon>
        <taxon>Pseudomonadati</taxon>
        <taxon>Pseudomonadota</taxon>
        <taxon>Betaproteobacteria</taxon>
        <taxon>Nitrosomonadales</taxon>
        <taxon>Thiobacillaceae</taxon>
        <taxon>Thiobacillus</taxon>
    </lineage>
</organism>
<dbReference type="SMART" id="SM00867">
    <property type="entry name" value="YceI"/>
    <property type="match status" value="1"/>
</dbReference>
<proteinExistence type="predicted"/>
<gene>
    <name evidence="3" type="ORF">VA613_08120</name>
</gene>
<reference evidence="3 4" key="1">
    <citation type="submission" date="2023-12" db="EMBL/GenBank/DDBJ databases">
        <title>Thiobacillus sedimentum sp. nov., a chemolithoautotrophic sulfur-oxidizing bacterium isolated from freshwater sediment.</title>
        <authorList>
            <person name="Luo J."/>
            <person name="Dai C."/>
        </authorList>
    </citation>
    <scope>NUCLEOTIDE SEQUENCE [LARGE SCALE GENOMIC DNA]</scope>
    <source>
        <strain evidence="3 4">SCUT-2</strain>
    </source>
</reference>
<evidence type="ECO:0000256" key="1">
    <source>
        <dbReference type="SAM" id="SignalP"/>
    </source>
</evidence>
<dbReference type="RefSeq" id="WP_324778602.1">
    <property type="nucleotide sequence ID" value="NZ_CP141769.1"/>
</dbReference>